<protein>
    <submittedName>
        <fullName evidence="2">Lysophospholipid acyltransferase family protein</fullName>
    </submittedName>
</protein>
<dbReference type="Pfam" id="PF04028">
    <property type="entry name" value="DUF374"/>
    <property type="match status" value="1"/>
</dbReference>
<name>A0A9D1MZ14_9CLOT</name>
<keyword evidence="2" id="KW-0012">Acyltransferase</keyword>
<dbReference type="GO" id="GO:0016746">
    <property type="term" value="F:acyltransferase activity"/>
    <property type="evidence" value="ECO:0007669"/>
    <property type="project" value="UniProtKB-KW"/>
</dbReference>
<dbReference type="AlphaFoldDB" id="A0A9D1MZ14"/>
<evidence type="ECO:0000313" key="3">
    <source>
        <dbReference type="Proteomes" id="UP000886748"/>
    </source>
</evidence>
<dbReference type="CDD" id="cd07983">
    <property type="entry name" value="LPLAT_DUF374-like"/>
    <property type="match status" value="1"/>
</dbReference>
<feature type="domain" description="DUF374" evidence="1">
    <location>
        <begin position="60"/>
        <end position="123"/>
    </location>
</feature>
<keyword evidence="2" id="KW-0808">Transferase</keyword>
<dbReference type="InterPro" id="IPR007172">
    <property type="entry name" value="DUF374"/>
</dbReference>
<dbReference type="EMBL" id="DVOD01000013">
    <property type="protein sequence ID" value="HIU91789.1"/>
    <property type="molecule type" value="Genomic_DNA"/>
</dbReference>
<evidence type="ECO:0000313" key="2">
    <source>
        <dbReference type="EMBL" id="HIU91789.1"/>
    </source>
</evidence>
<dbReference type="Proteomes" id="UP000886748">
    <property type="component" value="Unassembled WGS sequence"/>
</dbReference>
<proteinExistence type="predicted"/>
<organism evidence="2 3">
    <name type="scientific">Candidatus Limenecus avicola</name>
    <dbReference type="NCBI Taxonomy" id="2840847"/>
    <lineage>
        <taxon>Bacteria</taxon>
        <taxon>Bacillati</taxon>
        <taxon>Bacillota</taxon>
        <taxon>Clostridia</taxon>
        <taxon>Eubacteriales</taxon>
        <taxon>Clostridiaceae</taxon>
        <taxon>Clostridiaceae incertae sedis</taxon>
        <taxon>Candidatus Limenecus</taxon>
    </lineage>
</organism>
<sequence length="219" mass="24555">MGIKIDKKYTVGLLSFLTKHFYAFESLFYNCKNINFPKEKPAIFALWHAHQCALYANEDRGNLNVMISKSLDGDIIAAATEHMGIKVVRGSHKRSGAAASLALIEKLEQGECAAITIDGPRGPFGVVKDGVINIAKLTQVPIIPMVWYSPSKWLLKFNTWDNFRFPLLGVKTVAVYGDPIYVPSDCSKEEAESYRLKVENALKDLYKYAQDNFDELVKS</sequence>
<comment type="caution">
    <text evidence="2">The sequence shown here is derived from an EMBL/GenBank/DDBJ whole genome shotgun (WGS) entry which is preliminary data.</text>
</comment>
<gene>
    <name evidence="2" type="ORF">IAD26_01500</name>
</gene>
<accession>A0A9D1MZ14</accession>
<evidence type="ECO:0000259" key="1">
    <source>
        <dbReference type="Pfam" id="PF04028"/>
    </source>
</evidence>
<reference evidence="2" key="1">
    <citation type="submission" date="2020-10" db="EMBL/GenBank/DDBJ databases">
        <authorList>
            <person name="Gilroy R."/>
        </authorList>
    </citation>
    <scope>NUCLEOTIDE SEQUENCE</scope>
    <source>
        <strain evidence="2">CHK154-7741</strain>
    </source>
</reference>
<reference evidence="2" key="2">
    <citation type="journal article" date="2021" name="PeerJ">
        <title>Extensive microbial diversity within the chicken gut microbiome revealed by metagenomics and culture.</title>
        <authorList>
            <person name="Gilroy R."/>
            <person name="Ravi A."/>
            <person name="Getino M."/>
            <person name="Pursley I."/>
            <person name="Horton D.L."/>
            <person name="Alikhan N.F."/>
            <person name="Baker D."/>
            <person name="Gharbi K."/>
            <person name="Hall N."/>
            <person name="Watson M."/>
            <person name="Adriaenssens E.M."/>
            <person name="Foster-Nyarko E."/>
            <person name="Jarju S."/>
            <person name="Secka A."/>
            <person name="Antonio M."/>
            <person name="Oren A."/>
            <person name="Chaudhuri R.R."/>
            <person name="La Ragione R."/>
            <person name="Hildebrand F."/>
            <person name="Pallen M.J."/>
        </authorList>
    </citation>
    <scope>NUCLEOTIDE SEQUENCE</scope>
    <source>
        <strain evidence="2">CHK154-7741</strain>
    </source>
</reference>